<gene>
    <name evidence="5" type="ORF">KDH_79810</name>
</gene>
<dbReference type="PROSITE" id="PS51898">
    <property type="entry name" value="TYR_RECOMBINASE"/>
    <property type="match status" value="1"/>
</dbReference>
<dbReference type="InterPro" id="IPR011010">
    <property type="entry name" value="DNA_brk_join_enz"/>
</dbReference>
<evidence type="ECO:0000259" key="4">
    <source>
        <dbReference type="PROSITE" id="PS51898"/>
    </source>
</evidence>
<comment type="caution">
    <text evidence="5">The sequence shown here is derived from an EMBL/GenBank/DDBJ whole genome shotgun (WGS) entry which is preliminary data.</text>
</comment>
<dbReference type="Gene3D" id="1.10.443.10">
    <property type="entry name" value="Intergrase catalytic core"/>
    <property type="match status" value="1"/>
</dbReference>
<dbReference type="SUPFAM" id="SSF56349">
    <property type="entry name" value="DNA breaking-rejoining enzymes"/>
    <property type="match status" value="1"/>
</dbReference>
<dbReference type="Proteomes" id="UP001344906">
    <property type="component" value="Unassembled WGS sequence"/>
</dbReference>
<evidence type="ECO:0000256" key="3">
    <source>
        <dbReference type="ARBA" id="ARBA00023172"/>
    </source>
</evidence>
<dbReference type="InterPro" id="IPR002104">
    <property type="entry name" value="Integrase_catalytic"/>
</dbReference>
<feature type="domain" description="Tyr recombinase" evidence="4">
    <location>
        <begin position="165"/>
        <end position="357"/>
    </location>
</feature>
<dbReference type="InterPro" id="IPR050090">
    <property type="entry name" value="Tyrosine_recombinase_XerCD"/>
</dbReference>
<keyword evidence="6" id="KW-1185">Reference proteome</keyword>
<dbReference type="EMBL" id="BSRI01000003">
    <property type="protein sequence ID" value="GLV61165.1"/>
    <property type="molecule type" value="Genomic_DNA"/>
</dbReference>
<accession>A0ABQ6G4X4</accession>
<dbReference type="InterPro" id="IPR013762">
    <property type="entry name" value="Integrase-like_cat_sf"/>
</dbReference>
<reference evidence="5 6" key="1">
    <citation type="submission" date="2023-02" db="EMBL/GenBank/DDBJ databases">
        <title>Dictyobacter halimunensis sp. nov., a new member of the class Ktedonobacteria from forest soil in a geothermal area.</title>
        <authorList>
            <person name="Rachmania M.K."/>
            <person name="Ningsih F."/>
            <person name="Sakai Y."/>
            <person name="Yabe S."/>
            <person name="Yokota A."/>
            <person name="Sjamsuridzal W."/>
        </authorList>
    </citation>
    <scope>NUCLEOTIDE SEQUENCE [LARGE SCALE GENOMIC DNA]</scope>
    <source>
        <strain evidence="5 6">S3.2.2.5</strain>
    </source>
</reference>
<keyword evidence="2" id="KW-0238">DNA-binding</keyword>
<dbReference type="PANTHER" id="PTHR30349">
    <property type="entry name" value="PHAGE INTEGRASE-RELATED"/>
    <property type="match status" value="1"/>
</dbReference>
<evidence type="ECO:0000256" key="2">
    <source>
        <dbReference type="ARBA" id="ARBA00023125"/>
    </source>
</evidence>
<dbReference type="RefSeq" id="WP_338258576.1">
    <property type="nucleotide sequence ID" value="NZ_BSRI01000003.1"/>
</dbReference>
<evidence type="ECO:0000256" key="1">
    <source>
        <dbReference type="ARBA" id="ARBA00008857"/>
    </source>
</evidence>
<proteinExistence type="inferred from homology"/>
<organism evidence="5 6">
    <name type="scientific">Dictyobacter halimunensis</name>
    <dbReference type="NCBI Taxonomy" id="3026934"/>
    <lineage>
        <taxon>Bacteria</taxon>
        <taxon>Bacillati</taxon>
        <taxon>Chloroflexota</taxon>
        <taxon>Ktedonobacteria</taxon>
        <taxon>Ktedonobacterales</taxon>
        <taxon>Dictyobacteraceae</taxon>
        <taxon>Dictyobacter</taxon>
    </lineage>
</organism>
<dbReference type="InterPro" id="IPR010998">
    <property type="entry name" value="Integrase_recombinase_N"/>
</dbReference>
<protein>
    <submittedName>
        <fullName evidence="5">Transposase</fullName>
    </submittedName>
</protein>
<sequence>MKVQRIRLSNTDQVRWVVLDDDFVPIQPILSYLMFLDDLDRSPNTIRTIAHHLKQFWEYLHDAHLCWTEIDIVQFAGFITWLRRPDPSIISIEWQQAKRTNATIDQMVGSVQCFYVFHARLGTVPALPLYQLSMPYRRRYKPFLHGIAKAKPEFTRVVSVKRERRKPKTLTQEQVQTLIAACTHTRDKFLLMLMYQTGMRVGQCLGLKHEDLNVEDGEIHIVPRDGNPNGARAKSRDTHTIPGLPDLMSLYTDYLIDDLGALEADALPDFLFVNLFAGEIGHPMTYASVMSLVKKLIQRTGIRFTPHMFRHTRATTWIRDDNLPIAVVSRLLTHVSIQTTNDTYLQLSPEDLKRALMNGRERRHGDIPE</sequence>
<evidence type="ECO:0000313" key="6">
    <source>
        <dbReference type="Proteomes" id="UP001344906"/>
    </source>
</evidence>
<evidence type="ECO:0000313" key="5">
    <source>
        <dbReference type="EMBL" id="GLV61165.1"/>
    </source>
</evidence>
<dbReference type="Pfam" id="PF00589">
    <property type="entry name" value="Phage_integrase"/>
    <property type="match status" value="1"/>
</dbReference>
<comment type="similarity">
    <text evidence="1">Belongs to the 'phage' integrase family.</text>
</comment>
<keyword evidence="3" id="KW-0233">DNA recombination</keyword>
<dbReference type="PANTHER" id="PTHR30349:SF41">
    <property type="entry name" value="INTEGRASE_RECOMBINASE PROTEIN MJ0367-RELATED"/>
    <property type="match status" value="1"/>
</dbReference>
<dbReference type="Gene3D" id="1.10.150.130">
    <property type="match status" value="1"/>
</dbReference>
<name>A0ABQ6G4X4_9CHLR</name>